<reference evidence="3" key="1">
    <citation type="submission" date="2021-07" db="EMBL/GenBank/DDBJ databases">
        <authorList>
            <person name="Durling M."/>
        </authorList>
    </citation>
    <scope>NUCLEOTIDE SEQUENCE</scope>
</reference>
<evidence type="ECO:0000256" key="1">
    <source>
        <dbReference type="SAM" id="SignalP"/>
    </source>
</evidence>
<organism evidence="3 5">
    <name type="scientific">Hymenoscyphus albidus</name>
    <dbReference type="NCBI Taxonomy" id="595503"/>
    <lineage>
        <taxon>Eukaryota</taxon>
        <taxon>Fungi</taxon>
        <taxon>Dikarya</taxon>
        <taxon>Ascomycota</taxon>
        <taxon>Pezizomycotina</taxon>
        <taxon>Leotiomycetes</taxon>
        <taxon>Helotiales</taxon>
        <taxon>Helotiaceae</taxon>
        <taxon>Hymenoscyphus</taxon>
    </lineage>
</organism>
<proteinExistence type="predicted"/>
<feature type="signal peptide" evidence="1">
    <location>
        <begin position="1"/>
        <end position="19"/>
    </location>
</feature>
<dbReference type="OrthoDB" id="3489571at2759"/>
<keyword evidence="1" id="KW-0732">Signal</keyword>
<name>A0A9N9LW28_9HELO</name>
<protein>
    <submittedName>
        <fullName evidence="3">Uncharacterized protein</fullName>
    </submittedName>
</protein>
<evidence type="ECO:0000313" key="4">
    <source>
        <dbReference type="EMBL" id="CAG8982410.1"/>
    </source>
</evidence>
<comment type="caution">
    <text evidence="3">The sequence shown here is derived from an EMBL/GenBank/DDBJ whole genome shotgun (WGS) entry which is preliminary data.</text>
</comment>
<evidence type="ECO:0000313" key="5">
    <source>
        <dbReference type="Proteomes" id="UP000701801"/>
    </source>
</evidence>
<sequence length="103" mass="11211">MQFLTRALFATAALATGAAICTNINTRDPRGVEQIFDKNATVLACAEYKVRRTGVEKFDTCPDCTFLDTPDTQFCESKEEHIGGNEFKGYCQAFGAEGSRAAS</sequence>
<feature type="chain" id="PRO_5040652755" evidence="1">
    <location>
        <begin position="20"/>
        <end position="103"/>
    </location>
</feature>
<evidence type="ECO:0000313" key="2">
    <source>
        <dbReference type="EMBL" id="CAG8976001.1"/>
    </source>
</evidence>
<evidence type="ECO:0000313" key="3">
    <source>
        <dbReference type="EMBL" id="CAG8980913.1"/>
    </source>
</evidence>
<dbReference type="Proteomes" id="UP000701801">
    <property type="component" value="Unassembled WGS sequence"/>
</dbReference>
<gene>
    <name evidence="2" type="ORF">HYALB_00007528</name>
    <name evidence="3" type="ORF">HYALB_00012793</name>
    <name evidence="4" type="ORF">HYALB_00014066</name>
</gene>
<dbReference type="EMBL" id="CAJVRM010000160">
    <property type="protein sequence ID" value="CAG8976001.1"/>
    <property type="molecule type" value="Genomic_DNA"/>
</dbReference>
<accession>A0A9N9LW28</accession>
<dbReference type="EMBL" id="CAJVRM010000616">
    <property type="protein sequence ID" value="CAG8982410.1"/>
    <property type="molecule type" value="Genomic_DNA"/>
</dbReference>
<dbReference type="EMBL" id="CAJVRM010000428">
    <property type="protein sequence ID" value="CAG8980913.1"/>
    <property type="molecule type" value="Genomic_DNA"/>
</dbReference>
<dbReference type="AlphaFoldDB" id="A0A9N9LW28"/>
<keyword evidence="5" id="KW-1185">Reference proteome</keyword>